<evidence type="ECO:0000256" key="2">
    <source>
        <dbReference type="ARBA" id="ARBA00022448"/>
    </source>
</evidence>
<keyword evidence="4" id="KW-0029">Amino-acid transport</keyword>
<proteinExistence type="inferred from homology"/>
<evidence type="ECO:0000256" key="3">
    <source>
        <dbReference type="ARBA" id="ARBA00022729"/>
    </source>
</evidence>
<dbReference type="EMBL" id="JAVDPW010000006">
    <property type="protein sequence ID" value="MDR6291397.1"/>
    <property type="molecule type" value="Genomic_DNA"/>
</dbReference>
<keyword evidence="3 5" id="KW-0732">Signal</keyword>
<dbReference type="PANTHER" id="PTHR30483">
    <property type="entry name" value="LEUCINE-SPECIFIC-BINDING PROTEIN"/>
    <property type="match status" value="1"/>
</dbReference>
<evidence type="ECO:0000313" key="8">
    <source>
        <dbReference type="Proteomes" id="UP001262410"/>
    </source>
</evidence>
<dbReference type="InterPro" id="IPR028082">
    <property type="entry name" value="Peripla_BP_I"/>
</dbReference>
<evidence type="ECO:0000256" key="1">
    <source>
        <dbReference type="ARBA" id="ARBA00010062"/>
    </source>
</evidence>
<sequence length="391" mass="41907">MARRVPALLAAAILAVALPLGAQAEEGKLKIGFMATLSGPPAALGQHMRDGFQLGVKELGGKLGGIPTEVVVEDDELKPDVAVNKVRKLLESDQVDIVVGVVFSNVMMAIAKPVTDAEKILISPNAGPSPLAGKGCNPYFFSVSYQNDQNHEVMGKYAQDKGWTKVALIAPNYQAGKDALAGFKRFYKGDVAEEIYTQVNQQDFSAELAKIAAAEPQAVYVFMPGGSGVNLVRQYRQAGLADRIPFLSAFTVDETTLPATKDAALGLFAGAQWAPNLDNPANKAFVAAFETEYGYEPALYAANGYDAAKLIDAAIRQAGGKADAETLKTAIRAAKWASVRGDFAWNKNNFPVQDFYLTEVVKRDDGKIVTSRVSTVFPHYGDAYADQCAMN</sequence>
<reference evidence="7 8" key="1">
    <citation type="submission" date="2023-07" db="EMBL/GenBank/DDBJ databases">
        <title>Sorghum-associated microbial communities from plants grown in Nebraska, USA.</title>
        <authorList>
            <person name="Schachtman D."/>
        </authorList>
    </citation>
    <scope>NUCLEOTIDE SEQUENCE [LARGE SCALE GENOMIC DNA]</scope>
    <source>
        <strain evidence="7 8">584</strain>
    </source>
</reference>
<dbReference type="InterPro" id="IPR051010">
    <property type="entry name" value="BCAA_transport"/>
</dbReference>
<dbReference type="SUPFAM" id="SSF53822">
    <property type="entry name" value="Periplasmic binding protein-like I"/>
    <property type="match status" value="1"/>
</dbReference>
<dbReference type="RefSeq" id="WP_309796556.1">
    <property type="nucleotide sequence ID" value="NZ_JAVDPW010000006.1"/>
</dbReference>
<dbReference type="InterPro" id="IPR000709">
    <property type="entry name" value="Leu_Ile_Val-bd"/>
</dbReference>
<protein>
    <submittedName>
        <fullName evidence="7">Branched-chain amino acid transport system substrate-binding protein</fullName>
    </submittedName>
</protein>
<evidence type="ECO:0000256" key="4">
    <source>
        <dbReference type="ARBA" id="ARBA00022970"/>
    </source>
</evidence>
<dbReference type="InterPro" id="IPR028081">
    <property type="entry name" value="Leu-bd"/>
</dbReference>
<dbReference type="PRINTS" id="PR00337">
    <property type="entry name" value="LEUILEVALBP"/>
</dbReference>
<feature type="domain" description="Leucine-binding protein" evidence="6">
    <location>
        <begin position="29"/>
        <end position="362"/>
    </location>
</feature>
<organism evidence="7 8">
    <name type="scientific">Inquilinus ginsengisoli</name>
    <dbReference type="NCBI Taxonomy" id="363840"/>
    <lineage>
        <taxon>Bacteria</taxon>
        <taxon>Pseudomonadati</taxon>
        <taxon>Pseudomonadota</taxon>
        <taxon>Alphaproteobacteria</taxon>
        <taxon>Rhodospirillales</taxon>
        <taxon>Rhodospirillaceae</taxon>
        <taxon>Inquilinus</taxon>
    </lineage>
</organism>
<dbReference type="Pfam" id="PF13458">
    <property type="entry name" value="Peripla_BP_6"/>
    <property type="match status" value="1"/>
</dbReference>
<feature type="signal peptide" evidence="5">
    <location>
        <begin position="1"/>
        <end position="24"/>
    </location>
</feature>
<comment type="caution">
    <text evidence="7">The sequence shown here is derived from an EMBL/GenBank/DDBJ whole genome shotgun (WGS) entry which is preliminary data.</text>
</comment>
<name>A0ABU1JS18_9PROT</name>
<evidence type="ECO:0000259" key="6">
    <source>
        <dbReference type="Pfam" id="PF13458"/>
    </source>
</evidence>
<keyword evidence="2" id="KW-0813">Transport</keyword>
<dbReference type="Proteomes" id="UP001262410">
    <property type="component" value="Unassembled WGS sequence"/>
</dbReference>
<feature type="chain" id="PRO_5047257909" evidence="5">
    <location>
        <begin position="25"/>
        <end position="391"/>
    </location>
</feature>
<accession>A0ABU1JS18</accession>
<dbReference type="CDD" id="cd06359">
    <property type="entry name" value="PBP1_Nba-like"/>
    <property type="match status" value="1"/>
</dbReference>
<dbReference type="PANTHER" id="PTHR30483:SF6">
    <property type="entry name" value="PERIPLASMIC BINDING PROTEIN OF ABC TRANSPORTER FOR NATURAL AMINO ACIDS"/>
    <property type="match status" value="1"/>
</dbReference>
<comment type="similarity">
    <text evidence="1">Belongs to the leucine-binding protein family.</text>
</comment>
<evidence type="ECO:0000256" key="5">
    <source>
        <dbReference type="SAM" id="SignalP"/>
    </source>
</evidence>
<dbReference type="Gene3D" id="3.40.50.2300">
    <property type="match status" value="2"/>
</dbReference>
<gene>
    <name evidence="7" type="ORF">E9232_003923</name>
</gene>
<keyword evidence="8" id="KW-1185">Reference proteome</keyword>
<evidence type="ECO:0000313" key="7">
    <source>
        <dbReference type="EMBL" id="MDR6291397.1"/>
    </source>
</evidence>